<reference evidence="4 5" key="1">
    <citation type="journal article" date="2015" name="Antonie Van Leeuwenhoek">
        <title>Streptomyces klenkii sp. nov., isolated from deep marine sediment.</title>
        <authorList>
            <person name="Veyisoglu A."/>
            <person name="Sahin N."/>
        </authorList>
    </citation>
    <scope>NUCLEOTIDE SEQUENCE [LARGE SCALE GENOMIC DNA]</scope>
    <source>
        <strain evidence="4 5">KCTC 29202</strain>
    </source>
</reference>
<protein>
    <recommendedName>
        <fullName evidence="2">Anti-sigma factor antagonist</fullName>
    </recommendedName>
</protein>
<organism evidence="4 5">
    <name type="scientific">Streptomyces klenkii</name>
    <dbReference type="NCBI Taxonomy" id="1420899"/>
    <lineage>
        <taxon>Bacteria</taxon>
        <taxon>Bacillati</taxon>
        <taxon>Actinomycetota</taxon>
        <taxon>Actinomycetes</taxon>
        <taxon>Kitasatosporales</taxon>
        <taxon>Streptomycetaceae</taxon>
        <taxon>Streptomyces</taxon>
    </lineage>
</organism>
<keyword evidence="5" id="KW-1185">Reference proteome</keyword>
<dbReference type="EMBL" id="RBAM01000004">
    <property type="protein sequence ID" value="RKN74544.1"/>
    <property type="molecule type" value="Genomic_DNA"/>
</dbReference>
<dbReference type="PROSITE" id="PS50801">
    <property type="entry name" value="STAS"/>
    <property type="match status" value="1"/>
</dbReference>
<name>A0A3B0BQ26_9ACTN</name>
<dbReference type="SUPFAM" id="SSF52091">
    <property type="entry name" value="SpoIIaa-like"/>
    <property type="match status" value="1"/>
</dbReference>
<dbReference type="InterPro" id="IPR058548">
    <property type="entry name" value="MlaB-like_STAS"/>
</dbReference>
<proteinExistence type="inferred from homology"/>
<dbReference type="NCBIfam" id="TIGR00377">
    <property type="entry name" value="ant_ant_sig"/>
    <property type="match status" value="1"/>
</dbReference>
<evidence type="ECO:0000256" key="1">
    <source>
        <dbReference type="ARBA" id="ARBA00009013"/>
    </source>
</evidence>
<evidence type="ECO:0000313" key="5">
    <source>
        <dbReference type="Proteomes" id="UP000270343"/>
    </source>
</evidence>
<comment type="similarity">
    <text evidence="1 2">Belongs to the anti-sigma-factor antagonist family.</text>
</comment>
<dbReference type="Pfam" id="PF13466">
    <property type="entry name" value="STAS_2"/>
    <property type="match status" value="1"/>
</dbReference>
<dbReference type="GO" id="GO:0043856">
    <property type="term" value="F:anti-sigma factor antagonist activity"/>
    <property type="evidence" value="ECO:0007669"/>
    <property type="project" value="InterPro"/>
</dbReference>
<evidence type="ECO:0000259" key="3">
    <source>
        <dbReference type="PROSITE" id="PS50801"/>
    </source>
</evidence>
<dbReference type="Gene3D" id="3.30.750.24">
    <property type="entry name" value="STAS domain"/>
    <property type="match status" value="1"/>
</dbReference>
<dbReference type="PANTHER" id="PTHR33495">
    <property type="entry name" value="ANTI-SIGMA FACTOR ANTAGONIST TM_1081-RELATED-RELATED"/>
    <property type="match status" value="1"/>
</dbReference>
<dbReference type="InterPro" id="IPR036513">
    <property type="entry name" value="STAS_dom_sf"/>
</dbReference>
<dbReference type="InterPro" id="IPR002645">
    <property type="entry name" value="STAS_dom"/>
</dbReference>
<dbReference type="AlphaFoldDB" id="A0A3B0BQ26"/>
<dbReference type="CDD" id="cd07043">
    <property type="entry name" value="STAS_anti-anti-sigma_factors"/>
    <property type="match status" value="1"/>
</dbReference>
<sequence length="148" mass="15973">MRGDMGAQEPAFAMRERVACGAIIIELHGELDILAEQELGPRVDALTERGRADIVIDLRRVTFLDASGLRLLLRARHRMLCRGGRLRVVRGVPRVSRVMRVSGVDAAFDIVDAFPPPAPAAPAVPSVQLVQTEFAAAEEPGPRDGSVA</sequence>
<evidence type="ECO:0000256" key="2">
    <source>
        <dbReference type="RuleBase" id="RU003749"/>
    </source>
</evidence>
<comment type="caution">
    <text evidence="4">The sequence shown here is derived from an EMBL/GenBank/DDBJ whole genome shotgun (WGS) entry which is preliminary data.</text>
</comment>
<accession>A0A3B0BQ26</accession>
<dbReference type="PANTHER" id="PTHR33495:SF2">
    <property type="entry name" value="ANTI-SIGMA FACTOR ANTAGONIST TM_1081-RELATED"/>
    <property type="match status" value="1"/>
</dbReference>
<dbReference type="InterPro" id="IPR003658">
    <property type="entry name" value="Anti-sigma_ant"/>
</dbReference>
<evidence type="ECO:0000313" key="4">
    <source>
        <dbReference type="EMBL" id="RKN74544.1"/>
    </source>
</evidence>
<dbReference type="Proteomes" id="UP000270343">
    <property type="component" value="Unassembled WGS sequence"/>
</dbReference>
<feature type="domain" description="STAS" evidence="3">
    <location>
        <begin position="21"/>
        <end position="124"/>
    </location>
</feature>
<gene>
    <name evidence="4" type="ORF">D7231_11885</name>
</gene>